<keyword evidence="4 6" id="KW-0808">Transferase</keyword>
<dbReference type="InterPro" id="IPR050596">
    <property type="entry name" value="AspAT/PAT-like"/>
</dbReference>
<sequence>MNPPIPGPSFFIGKGDDSLISFGSGQPDLPPPPEAFAILKDFRNFKYGLVQGEFALRTQLAKQYPDAEPDDFVITNGASEAIDLTLRAISEPGAKVALPRPYYYSYPHNVALAGMEPVYYDLTDGKIDLDVFKEAAKGCKAVMINSPSNPTGTVQDVDTLKEVEQFCAREGIYILSDEVYKDLIYVRENYLLHGPHVVTVNSFSKTYAMCGLRVGYLYSKDKALVEKIVEMKTHTAMNTSILAQDMALAALSAPPSYVTDYVAIWKKRRDMMYAGMRALGLDLWEPEGAFYVLPTFKESGKVVSDLYYTYRIITYDGAWFGAPDRVRFSYALDVSKIEEGLRRLKQFLETEYKSY</sequence>
<dbReference type="Proteomes" id="UP000176377">
    <property type="component" value="Unassembled WGS sequence"/>
</dbReference>
<dbReference type="PANTHER" id="PTHR46383">
    <property type="entry name" value="ASPARTATE AMINOTRANSFERASE"/>
    <property type="match status" value="1"/>
</dbReference>
<evidence type="ECO:0000256" key="3">
    <source>
        <dbReference type="ARBA" id="ARBA00022576"/>
    </source>
</evidence>
<name>A0A1F6DC76_9BACT</name>
<evidence type="ECO:0000313" key="9">
    <source>
        <dbReference type="Proteomes" id="UP000176377"/>
    </source>
</evidence>
<dbReference type="SUPFAM" id="SSF53383">
    <property type="entry name" value="PLP-dependent transferases"/>
    <property type="match status" value="1"/>
</dbReference>
<evidence type="ECO:0000256" key="6">
    <source>
        <dbReference type="RuleBase" id="RU000481"/>
    </source>
</evidence>
<dbReference type="GO" id="GO:0008483">
    <property type="term" value="F:transaminase activity"/>
    <property type="evidence" value="ECO:0007669"/>
    <property type="project" value="UniProtKB-KW"/>
</dbReference>
<dbReference type="PANTHER" id="PTHR46383:SF1">
    <property type="entry name" value="ASPARTATE AMINOTRANSFERASE"/>
    <property type="match status" value="1"/>
</dbReference>
<proteinExistence type="inferred from homology"/>
<dbReference type="AlphaFoldDB" id="A0A1F6DC76"/>
<reference evidence="8 9" key="1">
    <citation type="journal article" date="2016" name="Nat. Commun.">
        <title>Thousands of microbial genomes shed light on interconnected biogeochemical processes in an aquifer system.</title>
        <authorList>
            <person name="Anantharaman K."/>
            <person name="Brown C.T."/>
            <person name="Hug L.A."/>
            <person name="Sharon I."/>
            <person name="Castelle C.J."/>
            <person name="Probst A.J."/>
            <person name="Thomas B.C."/>
            <person name="Singh A."/>
            <person name="Wilkins M.J."/>
            <person name="Karaoz U."/>
            <person name="Brodie E.L."/>
            <person name="Williams K.H."/>
            <person name="Hubbard S.S."/>
            <person name="Banfield J.F."/>
        </authorList>
    </citation>
    <scope>NUCLEOTIDE SEQUENCE [LARGE SCALE GENOMIC DNA]</scope>
</reference>
<dbReference type="InterPro" id="IPR004839">
    <property type="entry name" value="Aminotransferase_I/II_large"/>
</dbReference>
<keyword evidence="3 6" id="KW-0032">Aminotransferase</keyword>
<organism evidence="8 9">
    <name type="scientific">Candidatus Kaiserbacteria bacterium RIFCSPHIGHO2_01_FULL_56_24</name>
    <dbReference type="NCBI Taxonomy" id="1798487"/>
    <lineage>
        <taxon>Bacteria</taxon>
        <taxon>Candidatus Kaiseribacteriota</taxon>
    </lineage>
</organism>
<comment type="cofactor">
    <cofactor evidence="1 6">
        <name>pyridoxal 5'-phosphate</name>
        <dbReference type="ChEBI" id="CHEBI:597326"/>
    </cofactor>
</comment>
<protein>
    <recommendedName>
        <fullName evidence="6">Aminotransferase</fullName>
        <ecNumber evidence="6">2.6.1.-</ecNumber>
    </recommendedName>
</protein>
<evidence type="ECO:0000256" key="4">
    <source>
        <dbReference type="ARBA" id="ARBA00022679"/>
    </source>
</evidence>
<keyword evidence="5" id="KW-0663">Pyridoxal phosphate</keyword>
<dbReference type="InterPro" id="IPR015424">
    <property type="entry name" value="PyrdxlP-dep_Trfase"/>
</dbReference>
<dbReference type="Pfam" id="PF00155">
    <property type="entry name" value="Aminotran_1_2"/>
    <property type="match status" value="1"/>
</dbReference>
<evidence type="ECO:0000259" key="7">
    <source>
        <dbReference type="Pfam" id="PF00155"/>
    </source>
</evidence>
<dbReference type="EMBL" id="MFLA01000024">
    <property type="protein sequence ID" value="OGG59038.1"/>
    <property type="molecule type" value="Genomic_DNA"/>
</dbReference>
<gene>
    <name evidence="8" type="ORF">A2765_06570</name>
</gene>
<dbReference type="Gene3D" id="3.40.640.10">
    <property type="entry name" value="Type I PLP-dependent aspartate aminotransferase-like (Major domain)"/>
    <property type="match status" value="1"/>
</dbReference>
<dbReference type="PROSITE" id="PS00105">
    <property type="entry name" value="AA_TRANSFER_CLASS_1"/>
    <property type="match status" value="1"/>
</dbReference>
<evidence type="ECO:0000256" key="2">
    <source>
        <dbReference type="ARBA" id="ARBA00007441"/>
    </source>
</evidence>
<dbReference type="GO" id="GO:0030170">
    <property type="term" value="F:pyridoxal phosphate binding"/>
    <property type="evidence" value="ECO:0007669"/>
    <property type="project" value="InterPro"/>
</dbReference>
<comment type="similarity">
    <text evidence="2 6">Belongs to the class-I pyridoxal-phosphate-dependent aminotransferase family.</text>
</comment>
<dbReference type="InterPro" id="IPR015421">
    <property type="entry name" value="PyrdxlP-dep_Trfase_major"/>
</dbReference>
<comment type="caution">
    <text evidence="8">The sequence shown here is derived from an EMBL/GenBank/DDBJ whole genome shotgun (WGS) entry which is preliminary data.</text>
</comment>
<evidence type="ECO:0000256" key="5">
    <source>
        <dbReference type="ARBA" id="ARBA00022898"/>
    </source>
</evidence>
<dbReference type="CDD" id="cd00609">
    <property type="entry name" value="AAT_like"/>
    <property type="match status" value="1"/>
</dbReference>
<dbReference type="GO" id="GO:0006520">
    <property type="term" value="P:amino acid metabolic process"/>
    <property type="evidence" value="ECO:0007669"/>
    <property type="project" value="InterPro"/>
</dbReference>
<dbReference type="InterPro" id="IPR004838">
    <property type="entry name" value="NHTrfase_class1_PyrdxlP-BS"/>
</dbReference>
<dbReference type="EC" id="2.6.1.-" evidence="6"/>
<accession>A0A1F6DC76</accession>
<evidence type="ECO:0000313" key="8">
    <source>
        <dbReference type="EMBL" id="OGG59038.1"/>
    </source>
</evidence>
<feature type="domain" description="Aminotransferase class I/classII large" evidence="7">
    <location>
        <begin position="19"/>
        <end position="344"/>
    </location>
</feature>
<evidence type="ECO:0000256" key="1">
    <source>
        <dbReference type="ARBA" id="ARBA00001933"/>
    </source>
</evidence>